<evidence type="ECO:0000313" key="2">
    <source>
        <dbReference type="Proteomes" id="UP001159363"/>
    </source>
</evidence>
<proteinExistence type="predicted"/>
<evidence type="ECO:0000313" key="1">
    <source>
        <dbReference type="EMBL" id="KAJ8887767.1"/>
    </source>
</evidence>
<protein>
    <submittedName>
        <fullName evidence="1">Uncharacterized protein</fullName>
    </submittedName>
</protein>
<sequence>MITKSGDSCSSLQLRFHRLHSKFNYTTRLPKDQRICYVGRGLRSIATKAFILRLCTLVVKAAAKVCGWGVRDVTLAGVGWAEVCDQFERVLSLRMSCAGAQMFGAARGGMSALNSNLCVLANESSRWWIGDIVAECFGGLAEKAQRRIHKGLYHKLQRLEWCWLRKIDGKIVKDCEKIVQIVHGWKEHLKSNPVIPIKPPYDRVKRCRERKINIKASERVNVDVFTQNKRHWCTAPSSPTDAEVQAPRRHRERVTRGACILRAFPVRRTGSPDVCEENSPAGKWHAWLVSVILRGSRRQTGVRARSNLGEGRSYKPLAAPAVNASTPPPSIIVIRKENSHLRVCTTTALTVPPAAKVCDWGVRDVTLAGVGWAEVCEQFERVASLRMSCAGAQMFGAARGGVSALNYYLCVLANDSARTREIAAEGEQLTFPEAAFGEPLVCIRAASRSSAYVSSVWHVRLTPLTRRLNTHQTPCDRVKRCRERKIHTKASERVNVDVFTLNKRPCPQHGQTQFFSHMGVVQDDAAGFERDLSPRSDRLSTAPLHNVSVASGLEASGSVYKDFKGDAQLQAWYQEESCAGEFYNGRWLACRKSVLARSLRVSTLNSFSANATRTNHVGYIEPIRVKLDENGAALGDMGWGNGTILTCENPGVIRRGLNPDRLRGRQSA</sequence>
<reference evidence="1 2" key="1">
    <citation type="submission" date="2023-02" db="EMBL/GenBank/DDBJ databases">
        <title>LHISI_Scaffold_Assembly.</title>
        <authorList>
            <person name="Stuart O.P."/>
            <person name="Cleave R."/>
            <person name="Magrath M.J.L."/>
            <person name="Mikheyev A.S."/>
        </authorList>
    </citation>
    <scope>NUCLEOTIDE SEQUENCE [LARGE SCALE GENOMIC DNA]</scope>
    <source>
        <strain evidence="1">Daus_M_001</strain>
        <tissue evidence="1">Leg muscle</tissue>
    </source>
</reference>
<dbReference type="EMBL" id="JARBHB010000004">
    <property type="protein sequence ID" value="KAJ8887767.1"/>
    <property type="molecule type" value="Genomic_DNA"/>
</dbReference>
<accession>A0ABQ9HU78</accession>
<name>A0ABQ9HU78_9NEOP</name>
<keyword evidence="2" id="KW-1185">Reference proteome</keyword>
<comment type="caution">
    <text evidence="1">The sequence shown here is derived from an EMBL/GenBank/DDBJ whole genome shotgun (WGS) entry which is preliminary data.</text>
</comment>
<dbReference type="Proteomes" id="UP001159363">
    <property type="component" value="Chromosome X"/>
</dbReference>
<gene>
    <name evidence="1" type="ORF">PR048_013985</name>
</gene>
<organism evidence="1 2">
    <name type="scientific">Dryococelus australis</name>
    <dbReference type="NCBI Taxonomy" id="614101"/>
    <lineage>
        <taxon>Eukaryota</taxon>
        <taxon>Metazoa</taxon>
        <taxon>Ecdysozoa</taxon>
        <taxon>Arthropoda</taxon>
        <taxon>Hexapoda</taxon>
        <taxon>Insecta</taxon>
        <taxon>Pterygota</taxon>
        <taxon>Neoptera</taxon>
        <taxon>Polyneoptera</taxon>
        <taxon>Phasmatodea</taxon>
        <taxon>Verophasmatodea</taxon>
        <taxon>Anareolatae</taxon>
        <taxon>Phasmatidae</taxon>
        <taxon>Eurycanthinae</taxon>
        <taxon>Dryococelus</taxon>
    </lineage>
</organism>